<sequence>MVISRQIHQLLKFKATLWKLTSERKTILIRDSFCDQKQIFQKPIAIRIFSLGIVYNEILKLTTF</sequence>
<evidence type="ECO:0000313" key="4">
    <source>
        <dbReference type="Proteomes" id="UP000198319"/>
    </source>
</evidence>
<comment type="caution">
    <text evidence="1">The sequence shown here is derived from an EMBL/GenBank/DDBJ whole genome shotgun (WGS) entry which is preliminary data.</text>
</comment>
<dbReference type="Proteomes" id="UP000180252">
    <property type="component" value="Unassembled WGS sequence"/>
</dbReference>
<evidence type="ECO:0000313" key="3">
    <source>
        <dbReference type="Proteomes" id="UP000180252"/>
    </source>
</evidence>
<reference evidence="3" key="2">
    <citation type="submission" date="2016-09" db="EMBL/GenBank/DDBJ databases">
        <authorList>
            <person name="Chen S."/>
            <person name="Walker E."/>
        </authorList>
    </citation>
    <scope>NUCLEOTIDE SEQUENCE [LARGE SCALE GENOMIC DNA]</scope>
    <source>
        <strain evidence="3">MSU</strain>
    </source>
</reference>
<evidence type="ECO:0000313" key="2">
    <source>
        <dbReference type="EMBL" id="OXB22225.1"/>
    </source>
</evidence>
<gene>
    <name evidence="2" type="ORF">B0A71_01825</name>
    <name evidence="1" type="ORF">BHE19_01795</name>
</gene>
<keyword evidence="4" id="KW-1185">Reference proteome</keyword>
<organism evidence="1 3">
    <name type="scientific">Flavobacterium tructae</name>
    <dbReference type="NCBI Taxonomy" id="1114873"/>
    <lineage>
        <taxon>Bacteria</taxon>
        <taxon>Pseudomonadati</taxon>
        <taxon>Bacteroidota</taxon>
        <taxon>Flavobacteriia</taxon>
        <taxon>Flavobacteriales</taxon>
        <taxon>Flavobacteriaceae</taxon>
        <taxon>Flavobacterium</taxon>
    </lineage>
</organism>
<name>A0A1S1JAT5_9FLAO</name>
<reference evidence="1" key="1">
    <citation type="submission" date="2016-09" db="EMBL/GenBank/DDBJ databases">
        <authorList>
            <person name="Capua I."/>
            <person name="De Benedictis P."/>
            <person name="Joannis T."/>
            <person name="Lombin L.H."/>
            <person name="Cattoli G."/>
        </authorList>
    </citation>
    <scope>NUCLEOTIDE SEQUENCE [LARGE SCALE GENOMIC DNA]</scope>
    <source>
        <strain evidence="1">MSU</strain>
    </source>
</reference>
<dbReference type="EMBL" id="MUHG01000002">
    <property type="protein sequence ID" value="OXB22225.1"/>
    <property type="molecule type" value="Genomic_DNA"/>
</dbReference>
<reference evidence="2 4" key="3">
    <citation type="submission" date="2016-11" db="EMBL/GenBank/DDBJ databases">
        <title>Whole genomes of Flavobacteriaceae.</title>
        <authorList>
            <person name="Stine C."/>
            <person name="Li C."/>
            <person name="Tadesse D."/>
        </authorList>
    </citation>
    <scope>NUCLEOTIDE SEQUENCE [LARGE SCALE GENOMIC DNA]</scope>
    <source>
        <strain evidence="2 4">ATCC BAA-2541</strain>
    </source>
</reference>
<evidence type="ECO:0000313" key="1">
    <source>
        <dbReference type="EMBL" id="OHT46266.1"/>
    </source>
</evidence>
<proteinExistence type="predicted"/>
<dbReference type="AlphaFoldDB" id="A0A1S1JAT5"/>
<dbReference type="Proteomes" id="UP000198319">
    <property type="component" value="Unassembled WGS sequence"/>
</dbReference>
<protein>
    <submittedName>
        <fullName evidence="1">Uncharacterized protein</fullName>
    </submittedName>
</protein>
<accession>A0A1S1JAT5</accession>
<dbReference type="EMBL" id="MIKE01000011">
    <property type="protein sequence ID" value="OHT46266.1"/>
    <property type="molecule type" value="Genomic_DNA"/>
</dbReference>